<dbReference type="GO" id="GO:0071732">
    <property type="term" value="P:cellular response to nitric oxide"/>
    <property type="evidence" value="ECO:0007669"/>
    <property type="project" value="UniProtKB-ARBA"/>
</dbReference>
<dbReference type="Gene3D" id="3.30.70.270">
    <property type="match status" value="1"/>
</dbReference>
<comment type="cofactor">
    <cofactor evidence="1">
        <name>Mg(2+)</name>
        <dbReference type="ChEBI" id="CHEBI:18420"/>
    </cofactor>
</comment>
<dbReference type="InterPro" id="IPR043128">
    <property type="entry name" value="Rev_trsase/Diguanyl_cyclase"/>
</dbReference>
<feature type="domain" description="PAC" evidence="5">
    <location>
        <begin position="340"/>
        <end position="392"/>
    </location>
</feature>
<keyword evidence="3" id="KW-0973">c-di-GMP</keyword>
<sequence length="839" mass="93312">MKQQATQMMWFYDRQHGQWSLSDHVSCEPWAGEGAHPWATQLEREDEAGFADFLARLHDSGQPGQFIGHLRDEDGKVHHALWYGQYVPAQGLCCGWLAPLEMMHREMDRADSPAGVTPPLPMLQAPLLAKLAQALSAKTGLDFCQTLVNELAHILGATAVWLTERVGLDRLRVLASHGIDVKEYALCDMPCQQLYRQGASSAVPVSEPLTGYPDLPPGQHYYAQPLLDRNGQILGHLALLFPSQTRTTDLDSVLTIFSVRMVAELERLQSDALMRLSAVAFETHEGIIITDPEFKILRVNYAFSQITGFDNQGVIGLHLGNDLWSGLGGLGYELNALDRWQGETLRLHADGHAYPQWEIVTPVQDEKGGISHYVIFFEDISERKAAERRIQDLAFYDELTGLPNRRQLHETLTQAFTDANRSHLIGALLFIDLDHFKTINDSLGHATGDWLLKEVASRLKRLVRQGDCLARLGGDEFVLLLPALSISPPQAEMQADLIAERLIGEIAAPYDFRGQVLHIGASVGITLFPGREQEAGDLLKQADTAMYQAKSAGRKTRRFFDASMQLQADRRLHIHNELRSALDNGELTLHYQPQHMVAGGEIIGVEALIRWQPPGRALVSPAEFIPIAEETDLIVDIGNWVLHEACTQYVSWEENGIHVPQLSVNVSAKQFHAPDFVDRIHDVLAATGMDPACLNLEITESVVLGHAEDTISKMAELKTLGISFAIDDFGAGYSSLSYLKRLPADELKIDRSFIQDIPKDGDNMAIVEAVIAMARHMGFNVTAEGVESRQQLEFLQAQGCHFFQGYLASKPLPVPYLERYVSRQVRGDRPVCTDKNSVA</sequence>
<name>A0A6S4TCX2_AERCA</name>
<dbReference type="SMART" id="SM00267">
    <property type="entry name" value="GGDEF"/>
    <property type="match status" value="1"/>
</dbReference>
<dbReference type="Gene3D" id="3.20.20.450">
    <property type="entry name" value="EAL domain"/>
    <property type="match status" value="1"/>
</dbReference>
<evidence type="ECO:0000313" key="9">
    <source>
        <dbReference type="Proteomes" id="UP000515756"/>
    </source>
</evidence>
<dbReference type="NCBIfam" id="TIGR00229">
    <property type="entry name" value="sensory_box"/>
    <property type="match status" value="1"/>
</dbReference>
<evidence type="ECO:0000256" key="1">
    <source>
        <dbReference type="ARBA" id="ARBA00001946"/>
    </source>
</evidence>
<dbReference type="PANTHER" id="PTHR44757:SF2">
    <property type="entry name" value="BIOFILM ARCHITECTURE MAINTENANCE PROTEIN MBAA"/>
    <property type="match status" value="1"/>
</dbReference>
<dbReference type="Pfam" id="PF13426">
    <property type="entry name" value="PAS_9"/>
    <property type="match status" value="1"/>
</dbReference>
<dbReference type="Pfam" id="PF00563">
    <property type="entry name" value="EAL"/>
    <property type="match status" value="1"/>
</dbReference>
<dbReference type="InterPro" id="IPR001633">
    <property type="entry name" value="EAL_dom"/>
</dbReference>
<dbReference type="CDD" id="cd00130">
    <property type="entry name" value="PAS"/>
    <property type="match status" value="1"/>
</dbReference>
<dbReference type="FunFam" id="3.20.20.450:FF:000001">
    <property type="entry name" value="Cyclic di-GMP phosphodiesterase yahA"/>
    <property type="match status" value="1"/>
</dbReference>
<dbReference type="SUPFAM" id="SSF55785">
    <property type="entry name" value="PYP-like sensor domain (PAS domain)"/>
    <property type="match status" value="1"/>
</dbReference>
<evidence type="ECO:0000256" key="4">
    <source>
        <dbReference type="ARBA" id="ARBA00051114"/>
    </source>
</evidence>
<protein>
    <recommendedName>
        <fullName evidence="2">cyclic-guanylate-specific phosphodiesterase</fullName>
        <ecNumber evidence="2">3.1.4.52</ecNumber>
    </recommendedName>
</protein>
<proteinExistence type="predicted"/>
<evidence type="ECO:0000259" key="7">
    <source>
        <dbReference type="PROSITE" id="PS50887"/>
    </source>
</evidence>
<organism evidence="8 9">
    <name type="scientific">Aeromonas caviae</name>
    <name type="common">Aeromonas punctata</name>
    <dbReference type="NCBI Taxonomy" id="648"/>
    <lineage>
        <taxon>Bacteria</taxon>
        <taxon>Pseudomonadati</taxon>
        <taxon>Pseudomonadota</taxon>
        <taxon>Gammaproteobacteria</taxon>
        <taxon>Aeromonadales</taxon>
        <taxon>Aeromonadaceae</taxon>
        <taxon>Aeromonas</taxon>
    </lineage>
</organism>
<dbReference type="Gene3D" id="3.30.450.20">
    <property type="entry name" value="PAS domain"/>
    <property type="match status" value="1"/>
</dbReference>
<dbReference type="InterPro" id="IPR052155">
    <property type="entry name" value="Biofilm_reg_signaling"/>
</dbReference>
<dbReference type="PROSITE" id="PS50883">
    <property type="entry name" value="EAL"/>
    <property type="match status" value="1"/>
</dbReference>
<dbReference type="InterPro" id="IPR035919">
    <property type="entry name" value="EAL_sf"/>
</dbReference>
<feature type="domain" description="EAL" evidence="6">
    <location>
        <begin position="571"/>
        <end position="825"/>
    </location>
</feature>
<dbReference type="EC" id="3.1.4.52" evidence="2"/>
<accession>A0A6S4TCX2</accession>
<dbReference type="PANTHER" id="PTHR44757">
    <property type="entry name" value="DIGUANYLATE CYCLASE DGCP"/>
    <property type="match status" value="1"/>
</dbReference>
<dbReference type="Proteomes" id="UP000515756">
    <property type="component" value="Chromosome"/>
</dbReference>
<dbReference type="SMART" id="SM00052">
    <property type="entry name" value="EAL"/>
    <property type="match status" value="1"/>
</dbReference>
<comment type="catalytic activity">
    <reaction evidence="4">
        <text>3',3'-c-di-GMP + H2O = 5'-phosphoguanylyl(3'-&gt;5')guanosine + H(+)</text>
        <dbReference type="Rhea" id="RHEA:24902"/>
        <dbReference type="ChEBI" id="CHEBI:15377"/>
        <dbReference type="ChEBI" id="CHEBI:15378"/>
        <dbReference type="ChEBI" id="CHEBI:58754"/>
        <dbReference type="ChEBI" id="CHEBI:58805"/>
        <dbReference type="EC" id="3.1.4.52"/>
    </reaction>
    <physiologicalReaction direction="left-to-right" evidence="4">
        <dbReference type="Rhea" id="RHEA:24903"/>
    </physiologicalReaction>
</comment>
<evidence type="ECO:0000313" key="8">
    <source>
        <dbReference type="EMBL" id="BBQ32406.1"/>
    </source>
</evidence>
<dbReference type="InterPro" id="IPR000014">
    <property type="entry name" value="PAS"/>
</dbReference>
<dbReference type="CDD" id="cd01949">
    <property type="entry name" value="GGDEF"/>
    <property type="match status" value="1"/>
</dbReference>
<evidence type="ECO:0000259" key="5">
    <source>
        <dbReference type="PROSITE" id="PS50113"/>
    </source>
</evidence>
<dbReference type="Pfam" id="PF00990">
    <property type="entry name" value="GGDEF"/>
    <property type="match status" value="1"/>
</dbReference>
<dbReference type="GO" id="GO:0071111">
    <property type="term" value="F:cyclic-guanylate-specific phosphodiesterase activity"/>
    <property type="evidence" value="ECO:0007669"/>
    <property type="project" value="UniProtKB-EC"/>
</dbReference>
<dbReference type="SUPFAM" id="SSF141868">
    <property type="entry name" value="EAL domain-like"/>
    <property type="match status" value="1"/>
</dbReference>
<dbReference type="SUPFAM" id="SSF55781">
    <property type="entry name" value="GAF domain-like"/>
    <property type="match status" value="1"/>
</dbReference>
<dbReference type="InterPro" id="IPR000700">
    <property type="entry name" value="PAS-assoc_C"/>
</dbReference>
<dbReference type="InterPro" id="IPR029787">
    <property type="entry name" value="Nucleotide_cyclase"/>
</dbReference>
<feature type="domain" description="GGDEF" evidence="7">
    <location>
        <begin position="424"/>
        <end position="562"/>
    </location>
</feature>
<dbReference type="PROSITE" id="PS50113">
    <property type="entry name" value="PAC"/>
    <property type="match status" value="1"/>
</dbReference>
<dbReference type="EMBL" id="AP021927">
    <property type="protein sequence ID" value="BBQ32406.1"/>
    <property type="molecule type" value="Genomic_DNA"/>
</dbReference>
<gene>
    <name evidence="8" type="ORF">WP2W18E01_39880</name>
</gene>
<dbReference type="AlphaFoldDB" id="A0A6S4TCX2"/>
<dbReference type="CDD" id="cd01948">
    <property type="entry name" value="EAL"/>
    <property type="match status" value="1"/>
</dbReference>
<evidence type="ECO:0000259" key="6">
    <source>
        <dbReference type="PROSITE" id="PS50883"/>
    </source>
</evidence>
<dbReference type="NCBIfam" id="TIGR00254">
    <property type="entry name" value="GGDEF"/>
    <property type="match status" value="1"/>
</dbReference>
<dbReference type="PROSITE" id="PS50887">
    <property type="entry name" value="GGDEF"/>
    <property type="match status" value="1"/>
</dbReference>
<dbReference type="InterPro" id="IPR035965">
    <property type="entry name" value="PAS-like_dom_sf"/>
</dbReference>
<dbReference type="InterPro" id="IPR000160">
    <property type="entry name" value="GGDEF_dom"/>
</dbReference>
<dbReference type="FunFam" id="3.30.70.270:FF:000001">
    <property type="entry name" value="Diguanylate cyclase domain protein"/>
    <property type="match status" value="1"/>
</dbReference>
<reference evidence="8 9" key="1">
    <citation type="submission" date="2019-12" db="EMBL/GenBank/DDBJ databases">
        <title>complete genome sequences of Aeromonas caviae str. WP2-W18-ESBL-01 isolated from wastewater treatment plant effluent.</title>
        <authorList>
            <person name="Sekizuka T."/>
            <person name="Itokawa K."/>
            <person name="Yatsu K."/>
            <person name="Inamine Y."/>
            <person name="Kuroda M."/>
        </authorList>
    </citation>
    <scope>NUCLEOTIDE SEQUENCE [LARGE SCALE GENOMIC DNA]</scope>
    <source>
        <strain evidence="8 9">WP2-W18-ESBL-01</strain>
    </source>
</reference>
<dbReference type="RefSeq" id="WP_182935504.1">
    <property type="nucleotide sequence ID" value="NZ_AP021927.1"/>
</dbReference>
<dbReference type="SUPFAM" id="SSF55073">
    <property type="entry name" value="Nucleotide cyclase"/>
    <property type="match status" value="1"/>
</dbReference>
<evidence type="ECO:0000256" key="3">
    <source>
        <dbReference type="ARBA" id="ARBA00022636"/>
    </source>
</evidence>
<evidence type="ECO:0000256" key="2">
    <source>
        <dbReference type="ARBA" id="ARBA00012282"/>
    </source>
</evidence>